<evidence type="ECO:0000313" key="1">
    <source>
        <dbReference type="EMBL" id="MDO7883673.1"/>
    </source>
</evidence>
<dbReference type="InterPro" id="IPR008183">
    <property type="entry name" value="Aldose_1/G6P_1-epimerase"/>
</dbReference>
<dbReference type="Pfam" id="PF01263">
    <property type="entry name" value="Aldose_epim"/>
    <property type="match status" value="1"/>
</dbReference>
<dbReference type="SUPFAM" id="SSF74650">
    <property type="entry name" value="Galactose mutarotase-like"/>
    <property type="match status" value="1"/>
</dbReference>
<evidence type="ECO:0000313" key="2">
    <source>
        <dbReference type="Proteomes" id="UP001241072"/>
    </source>
</evidence>
<dbReference type="Proteomes" id="UP001241072">
    <property type="component" value="Unassembled WGS sequence"/>
</dbReference>
<name>A0ABT9BTC1_9MICO</name>
<proteinExistence type="predicted"/>
<reference evidence="1 2" key="1">
    <citation type="submission" date="2023-07" db="EMBL/GenBank/DDBJ databases">
        <title>Protaetiibacter sp. nov WY-16 isolated from soil.</title>
        <authorList>
            <person name="Liu B."/>
            <person name="Wan Y."/>
        </authorList>
    </citation>
    <scope>NUCLEOTIDE SEQUENCE [LARGE SCALE GENOMIC DNA]</scope>
    <source>
        <strain evidence="1 2">WY-16</strain>
    </source>
</reference>
<gene>
    <name evidence="1" type="ORF">Q5716_15680</name>
</gene>
<dbReference type="RefSeq" id="WP_305004099.1">
    <property type="nucleotide sequence ID" value="NZ_JAUQUB010000008.1"/>
</dbReference>
<dbReference type="InterPro" id="IPR037480">
    <property type="entry name" value="YihR-like"/>
</dbReference>
<accession>A0ABT9BTC1</accession>
<keyword evidence="2" id="KW-1185">Reference proteome</keyword>
<dbReference type="CDD" id="cd09022">
    <property type="entry name" value="Aldose_epim_Ec_YihR"/>
    <property type="match status" value="1"/>
</dbReference>
<dbReference type="Gene3D" id="2.70.98.10">
    <property type="match status" value="1"/>
</dbReference>
<dbReference type="EMBL" id="JAUQUB010000008">
    <property type="protein sequence ID" value="MDO7883673.1"/>
    <property type="molecule type" value="Genomic_DNA"/>
</dbReference>
<comment type="caution">
    <text evidence="1">The sequence shown here is derived from an EMBL/GenBank/DDBJ whole genome shotgun (WGS) entry which is preliminary data.</text>
</comment>
<dbReference type="InterPro" id="IPR014718">
    <property type="entry name" value="GH-type_carb-bd"/>
</dbReference>
<organism evidence="1 2">
    <name type="scientific">Antiquaquibacter soli</name>
    <dbReference type="NCBI Taxonomy" id="3064523"/>
    <lineage>
        <taxon>Bacteria</taxon>
        <taxon>Bacillati</taxon>
        <taxon>Actinomycetota</taxon>
        <taxon>Actinomycetes</taxon>
        <taxon>Micrococcales</taxon>
        <taxon>Microbacteriaceae</taxon>
        <taxon>Antiquaquibacter</taxon>
    </lineage>
</organism>
<sequence>MTTTSAPLPPTGDQYELELGPVRATITQVAAALRELSIDGVALTPGYPVDSQPPFAAGIVLVPWPNRVEDGRWELDGQVQQLDITEVSRNNAIHGLLRYTGYRELERDASSVTLGATVYPQHGYPFLLETTVRYALTEDGIRVTHTARNDSAARAPYAVGTHPFLGIGGVDGAELTLTVHASTRFDVDDRLNPLGEVAVDGDYDLRAGRRVAELELDTAFGGVSPVDGVVAALTAPDGREVRLLQDANHPYVQVFITREFPGVGTAIAIEPMTAPPNAFNTGLGVRWLEPGETWSVEWGIQYAG</sequence>
<protein>
    <submittedName>
        <fullName evidence="1">Aldose 1-epimerase family protein</fullName>
    </submittedName>
</protein>
<dbReference type="InterPro" id="IPR011013">
    <property type="entry name" value="Gal_mutarotase_sf_dom"/>
</dbReference>